<dbReference type="InterPro" id="IPR014710">
    <property type="entry name" value="RmlC-like_jellyroll"/>
</dbReference>
<keyword evidence="2" id="KW-0238">DNA-binding</keyword>
<name>A0A5C0VGM4_9SPHI</name>
<dbReference type="InterPro" id="IPR020449">
    <property type="entry name" value="Tscrpt_reg_AraC-type_HTH"/>
</dbReference>
<dbReference type="Gene3D" id="2.60.120.10">
    <property type="entry name" value="Jelly Rolls"/>
    <property type="match status" value="1"/>
</dbReference>
<organism evidence="5 6">
    <name type="scientific">Pedobacter aquae</name>
    <dbReference type="NCBI Taxonomy" id="2605747"/>
    <lineage>
        <taxon>Bacteria</taxon>
        <taxon>Pseudomonadati</taxon>
        <taxon>Bacteroidota</taxon>
        <taxon>Sphingobacteriia</taxon>
        <taxon>Sphingobacteriales</taxon>
        <taxon>Sphingobacteriaceae</taxon>
        <taxon>Pedobacter</taxon>
    </lineage>
</organism>
<dbReference type="GO" id="GO:0003700">
    <property type="term" value="F:DNA-binding transcription factor activity"/>
    <property type="evidence" value="ECO:0007669"/>
    <property type="project" value="InterPro"/>
</dbReference>
<dbReference type="CDD" id="cd06986">
    <property type="entry name" value="cupin_MmsR-like_N"/>
    <property type="match status" value="1"/>
</dbReference>
<evidence type="ECO:0000256" key="1">
    <source>
        <dbReference type="ARBA" id="ARBA00023015"/>
    </source>
</evidence>
<feature type="domain" description="HTH araC/xylS-type" evidence="4">
    <location>
        <begin position="187"/>
        <end position="285"/>
    </location>
</feature>
<dbReference type="GO" id="GO:0043565">
    <property type="term" value="F:sequence-specific DNA binding"/>
    <property type="evidence" value="ECO:0007669"/>
    <property type="project" value="InterPro"/>
</dbReference>
<dbReference type="SMART" id="SM00342">
    <property type="entry name" value="HTH_ARAC"/>
    <property type="match status" value="1"/>
</dbReference>
<keyword evidence="6" id="KW-1185">Reference proteome</keyword>
<dbReference type="Proteomes" id="UP000323653">
    <property type="component" value="Chromosome"/>
</dbReference>
<protein>
    <submittedName>
        <fullName evidence="5">AraC family transcriptional regulator</fullName>
    </submittedName>
</protein>
<evidence type="ECO:0000313" key="6">
    <source>
        <dbReference type="Proteomes" id="UP000323653"/>
    </source>
</evidence>
<dbReference type="SUPFAM" id="SSF46689">
    <property type="entry name" value="Homeodomain-like"/>
    <property type="match status" value="2"/>
</dbReference>
<dbReference type="EMBL" id="CP043329">
    <property type="protein sequence ID" value="QEK51042.1"/>
    <property type="molecule type" value="Genomic_DNA"/>
</dbReference>
<evidence type="ECO:0000256" key="2">
    <source>
        <dbReference type="ARBA" id="ARBA00023125"/>
    </source>
</evidence>
<dbReference type="InterPro" id="IPR018062">
    <property type="entry name" value="HTH_AraC-typ_CS"/>
</dbReference>
<dbReference type="InterPro" id="IPR018060">
    <property type="entry name" value="HTH_AraC"/>
</dbReference>
<dbReference type="Gene3D" id="1.10.10.60">
    <property type="entry name" value="Homeodomain-like"/>
    <property type="match status" value="2"/>
</dbReference>
<dbReference type="PANTHER" id="PTHR43280">
    <property type="entry name" value="ARAC-FAMILY TRANSCRIPTIONAL REGULATOR"/>
    <property type="match status" value="1"/>
</dbReference>
<sequence>MKKKKQGFEGERILEITAVRRHLIDNPQFLSFSGMGFFPKAKYHADEQLKGYHYYTLIYCIQGLGKAQILNEDLAIKAGDFFFIPKNTSFKYMADHQTPWTVFWFNFDGTLADDVLQLFYQHNQSYKGFLAYEEERILLFDTIYKNLKRGYSKEVMTLLNMGLLHFLTSFIIHIRPKQKDKNQDLVNQVIDYFKKNLDKNITLTEMAQYINISVPHFSSVFKKKVGVSPVDYFLQLKMQRACQYLEYTDALVKEVAFKVGIEDAQYFSRLFSKVVGMSPNTYRKTLGRQ</sequence>
<dbReference type="KEGG" id="pej:FYC62_04660"/>
<evidence type="ECO:0000313" key="5">
    <source>
        <dbReference type="EMBL" id="QEK51042.1"/>
    </source>
</evidence>
<accession>A0A5C0VGM4</accession>
<proteinExistence type="predicted"/>
<dbReference type="InterPro" id="IPR003313">
    <property type="entry name" value="AraC-bd"/>
</dbReference>
<keyword evidence="1" id="KW-0805">Transcription regulation</keyword>
<evidence type="ECO:0000259" key="4">
    <source>
        <dbReference type="PROSITE" id="PS01124"/>
    </source>
</evidence>
<dbReference type="InterPro" id="IPR009057">
    <property type="entry name" value="Homeodomain-like_sf"/>
</dbReference>
<reference evidence="5 6" key="1">
    <citation type="submission" date="2019-08" db="EMBL/GenBank/DDBJ databases">
        <title>Pedobacter sp. nov., isolated from Han river, South Korea.</title>
        <authorList>
            <person name="Lee D.-H."/>
            <person name="Kim Y.-S."/>
            <person name="Hwang E.-M."/>
            <person name="Le Tran T.C."/>
            <person name="Cha C.-J."/>
        </authorList>
    </citation>
    <scope>NUCLEOTIDE SEQUENCE [LARGE SCALE GENOMIC DNA]</scope>
    <source>
        <strain evidence="5 6">CJ43</strain>
    </source>
</reference>
<dbReference type="AlphaFoldDB" id="A0A5C0VGM4"/>
<gene>
    <name evidence="5" type="ORF">FYC62_04660</name>
</gene>
<dbReference type="Pfam" id="PF12833">
    <property type="entry name" value="HTH_18"/>
    <property type="match status" value="1"/>
</dbReference>
<dbReference type="RefSeq" id="WP_149074105.1">
    <property type="nucleotide sequence ID" value="NZ_CP043329.1"/>
</dbReference>
<evidence type="ECO:0000256" key="3">
    <source>
        <dbReference type="ARBA" id="ARBA00023163"/>
    </source>
</evidence>
<dbReference type="PRINTS" id="PR00032">
    <property type="entry name" value="HTHARAC"/>
</dbReference>
<dbReference type="PANTHER" id="PTHR43280:SF30">
    <property type="entry name" value="MMSAB OPERON REGULATORY PROTEIN"/>
    <property type="match status" value="1"/>
</dbReference>
<dbReference type="PROSITE" id="PS01124">
    <property type="entry name" value="HTH_ARAC_FAMILY_2"/>
    <property type="match status" value="1"/>
</dbReference>
<dbReference type="SUPFAM" id="SSF51215">
    <property type="entry name" value="Regulatory protein AraC"/>
    <property type="match status" value="1"/>
</dbReference>
<dbReference type="InterPro" id="IPR037923">
    <property type="entry name" value="HTH-like"/>
</dbReference>
<keyword evidence="3" id="KW-0804">Transcription</keyword>
<dbReference type="PROSITE" id="PS00041">
    <property type="entry name" value="HTH_ARAC_FAMILY_1"/>
    <property type="match status" value="1"/>
</dbReference>
<dbReference type="Pfam" id="PF02311">
    <property type="entry name" value="AraC_binding"/>
    <property type="match status" value="1"/>
</dbReference>